<dbReference type="PRINTS" id="PR00954">
    <property type="entry name" value="FLGMOTORFLIG"/>
</dbReference>
<evidence type="ECO:0000256" key="9">
    <source>
        <dbReference type="ARBA" id="ARBA00023143"/>
    </source>
</evidence>
<dbReference type="GO" id="GO:0005886">
    <property type="term" value="C:plasma membrane"/>
    <property type="evidence" value="ECO:0007669"/>
    <property type="project" value="UniProtKB-SubCell"/>
</dbReference>
<evidence type="ECO:0000256" key="8">
    <source>
        <dbReference type="ARBA" id="ARBA00023136"/>
    </source>
</evidence>
<dbReference type="Gene3D" id="1.10.220.30">
    <property type="match status" value="3"/>
</dbReference>
<dbReference type="Proteomes" id="UP000198926">
    <property type="component" value="Unassembled WGS sequence"/>
</dbReference>
<feature type="domain" description="Flagellar motor switch protein FliG C-terminal" evidence="11">
    <location>
        <begin position="220"/>
        <end position="334"/>
    </location>
</feature>
<accession>A0A1I6LVR7</accession>
<dbReference type="InterPro" id="IPR028263">
    <property type="entry name" value="FliG_N"/>
</dbReference>
<evidence type="ECO:0000259" key="13">
    <source>
        <dbReference type="Pfam" id="PF14842"/>
    </source>
</evidence>
<evidence type="ECO:0000256" key="3">
    <source>
        <dbReference type="ARBA" id="ARBA00010299"/>
    </source>
</evidence>
<evidence type="ECO:0000256" key="1">
    <source>
        <dbReference type="ARBA" id="ARBA00004117"/>
    </source>
</evidence>
<dbReference type="PANTHER" id="PTHR30534">
    <property type="entry name" value="FLAGELLAR MOTOR SWITCH PROTEIN FLIG"/>
    <property type="match status" value="1"/>
</dbReference>
<dbReference type="Pfam" id="PF01706">
    <property type="entry name" value="FliG_C"/>
    <property type="match status" value="1"/>
</dbReference>
<gene>
    <name evidence="14" type="ORF">SAMN05444714_0942</name>
</gene>
<evidence type="ECO:0000256" key="7">
    <source>
        <dbReference type="ARBA" id="ARBA00022779"/>
    </source>
</evidence>
<dbReference type="InterPro" id="IPR011002">
    <property type="entry name" value="FliG_a-hlx"/>
</dbReference>
<dbReference type="RefSeq" id="WP_090204558.1">
    <property type="nucleotide sequence ID" value="NZ_FOZM01000001.1"/>
</dbReference>
<keyword evidence="14" id="KW-0282">Flagellum</keyword>
<keyword evidence="9" id="KW-0975">Bacterial flagellum</keyword>
<dbReference type="EMBL" id="FOZM01000001">
    <property type="protein sequence ID" value="SFS07535.1"/>
    <property type="molecule type" value="Genomic_DNA"/>
</dbReference>
<keyword evidence="5" id="KW-1003">Cell membrane</keyword>
<dbReference type="InterPro" id="IPR023087">
    <property type="entry name" value="Flg_Motor_Flig_C"/>
</dbReference>
<evidence type="ECO:0000256" key="6">
    <source>
        <dbReference type="ARBA" id="ARBA00022500"/>
    </source>
</evidence>
<keyword evidence="14" id="KW-0969">Cilium</keyword>
<evidence type="ECO:0000259" key="11">
    <source>
        <dbReference type="Pfam" id="PF01706"/>
    </source>
</evidence>
<dbReference type="InterPro" id="IPR032779">
    <property type="entry name" value="FliG_M"/>
</dbReference>
<dbReference type="GO" id="GO:0071973">
    <property type="term" value="P:bacterial-type flagellum-dependent cell motility"/>
    <property type="evidence" value="ECO:0007669"/>
    <property type="project" value="InterPro"/>
</dbReference>
<keyword evidence="15" id="KW-1185">Reference proteome</keyword>
<dbReference type="GO" id="GO:0009425">
    <property type="term" value="C:bacterial-type flagellum basal body"/>
    <property type="evidence" value="ECO:0007669"/>
    <property type="project" value="UniProtKB-SubCell"/>
</dbReference>
<name>A0A1I6LVR7_9RHOB</name>
<dbReference type="Pfam" id="PF14841">
    <property type="entry name" value="FliG_M"/>
    <property type="match status" value="1"/>
</dbReference>
<feature type="domain" description="Flagellar motor switch protein FliG N-terminal" evidence="13">
    <location>
        <begin position="9"/>
        <end position="110"/>
    </location>
</feature>
<dbReference type="AlphaFoldDB" id="A0A1I6LVR7"/>
<comment type="function">
    <text evidence="10">FliG is one of three proteins (FliG, FliN, FliM) that forms the rotor-mounted switch complex (C ring), located at the base of the basal body. This complex interacts with the CheY and CheZ chemotaxis proteins, in addition to contacting components of the motor that determine the direction of flagellar rotation.</text>
</comment>
<dbReference type="SUPFAM" id="SSF48029">
    <property type="entry name" value="FliG"/>
    <property type="match status" value="1"/>
</dbReference>
<proteinExistence type="inferred from homology"/>
<evidence type="ECO:0000256" key="10">
    <source>
        <dbReference type="ARBA" id="ARBA00025598"/>
    </source>
</evidence>
<dbReference type="PANTHER" id="PTHR30534:SF0">
    <property type="entry name" value="FLAGELLAR MOTOR SWITCH PROTEIN FLIG"/>
    <property type="match status" value="1"/>
</dbReference>
<protein>
    <recommendedName>
        <fullName evidence="4">Flagellar motor switch protein FliG</fullName>
    </recommendedName>
</protein>
<evidence type="ECO:0000259" key="12">
    <source>
        <dbReference type="Pfam" id="PF14841"/>
    </source>
</evidence>
<evidence type="ECO:0000256" key="5">
    <source>
        <dbReference type="ARBA" id="ARBA00022475"/>
    </source>
</evidence>
<comment type="subcellular location">
    <subcellularLocation>
        <location evidence="1">Bacterial flagellum basal body</location>
    </subcellularLocation>
    <subcellularLocation>
        <location evidence="2">Cell membrane</location>
        <topology evidence="2">Peripheral membrane protein</topology>
        <orientation evidence="2">Cytoplasmic side</orientation>
    </subcellularLocation>
</comment>
<dbReference type="GO" id="GO:0003774">
    <property type="term" value="F:cytoskeletal motor activity"/>
    <property type="evidence" value="ECO:0007669"/>
    <property type="project" value="InterPro"/>
</dbReference>
<organism evidence="14 15">
    <name type="scientific">Yoonia litorea</name>
    <dbReference type="NCBI Taxonomy" id="1123755"/>
    <lineage>
        <taxon>Bacteria</taxon>
        <taxon>Pseudomonadati</taxon>
        <taxon>Pseudomonadota</taxon>
        <taxon>Alphaproteobacteria</taxon>
        <taxon>Rhodobacterales</taxon>
        <taxon>Paracoccaceae</taxon>
        <taxon>Yoonia</taxon>
    </lineage>
</organism>
<keyword evidence="8" id="KW-0472">Membrane</keyword>
<keyword evidence="7" id="KW-0283">Flagellar rotation</keyword>
<reference evidence="14 15" key="1">
    <citation type="submission" date="2016-10" db="EMBL/GenBank/DDBJ databases">
        <authorList>
            <person name="de Groot N.N."/>
        </authorList>
    </citation>
    <scope>NUCLEOTIDE SEQUENCE [LARGE SCALE GENOMIC DNA]</scope>
    <source>
        <strain evidence="14 15">DSM 29433</strain>
    </source>
</reference>
<evidence type="ECO:0000256" key="2">
    <source>
        <dbReference type="ARBA" id="ARBA00004413"/>
    </source>
</evidence>
<keyword evidence="6" id="KW-0145">Chemotaxis</keyword>
<dbReference type="InterPro" id="IPR000090">
    <property type="entry name" value="Flg_Motor_Flig"/>
</dbReference>
<comment type="similarity">
    <text evidence="3">Belongs to the FliG family.</text>
</comment>
<dbReference type="GO" id="GO:0006935">
    <property type="term" value="P:chemotaxis"/>
    <property type="evidence" value="ECO:0007669"/>
    <property type="project" value="UniProtKB-KW"/>
</dbReference>
<evidence type="ECO:0000313" key="14">
    <source>
        <dbReference type="EMBL" id="SFS07535.1"/>
    </source>
</evidence>
<evidence type="ECO:0000313" key="15">
    <source>
        <dbReference type="Proteomes" id="UP000198926"/>
    </source>
</evidence>
<feature type="domain" description="Flagellar motor switch protein FliG middle" evidence="12">
    <location>
        <begin position="121"/>
        <end position="186"/>
    </location>
</feature>
<keyword evidence="14" id="KW-0966">Cell projection</keyword>
<dbReference type="OrthoDB" id="7616820at2"/>
<dbReference type="Pfam" id="PF14842">
    <property type="entry name" value="FliG_N"/>
    <property type="match status" value="1"/>
</dbReference>
<dbReference type="STRING" id="1123755.SAMN05444714_0942"/>
<evidence type="ECO:0000256" key="4">
    <source>
        <dbReference type="ARBA" id="ARBA00021870"/>
    </source>
</evidence>
<sequence>METPNTYPLTQRQKAAAVVQLMIETGDGIELAKLPESTQSALTDALGDIRRISRQDLDAIVAEFTAEIESIGLTAPGSRDGAIEALSAHLSPPLAESLRQQLTSVREGDHWPLVVDLPEAEIVKIMQNESIEVSAIVLSKTQVSKAAAVLSKLEGPHARAITYAMSKTADVKPDAVRRIGAALAQDYARPSPRAFDKPPVQRLGAVLNATPSETREDVLEHLDAQDRPFASDVRKAIFTFKDIAPRVQATDIPNVIRNVDNTALSTALAAASASDDAHVKSAEFILSSLSQRMASQLRDEIDERGKVQKDKAEAAMAEVTAAIREMVEAGLITLKDPDDELAPD</sequence>